<organism evidence="2 3">
    <name type="scientific">Vibrio mytili</name>
    <dbReference type="NCBI Taxonomy" id="50718"/>
    <lineage>
        <taxon>Bacteria</taxon>
        <taxon>Pseudomonadati</taxon>
        <taxon>Pseudomonadota</taxon>
        <taxon>Gammaproteobacteria</taxon>
        <taxon>Vibrionales</taxon>
        <taxon>Vibrionaceae</taxon>
        <taxon>Vibrio</taxon>
    </lineage>
</organism>
<dbReference type="InterPro" id="IPR031617">
    <property type="entry name" value="PelG"/>
</dbReference>
<feature type="transmembrane region" description="Helical" evidence="1">
    <location>
        <begin position="187"/>
        <end position="209"/>
    </location>
</feature>
<protein>
    <submittedName>
        <fullName evidence="2">Histidine kinase</fullName>
    </submittedName>
</protein>
<keyword evidence="1" id="KW-0472">Membrane</keyword>
<dbReference type="Pfam" id="PF16933">
    <property type="entry name" value="PelG"/>
    <property type="match status" value="1"/>
</dbReference>
<feature type="transmembrane region" description="Helical" evidence="1">
    <location>
        <begin position="339"/>
        <end position="358"/>
    </location>
</feature>
<dbReference type="AlphaFoldDB" id="A0A0C3EC18"/>
<feature type="transmembrane region" description="Helical" evidence="1">
    <location>
        <begin position="21"/>
        <end position="48"/>
    </location>
</feature>
<keyword evidence="1" id="KW-1133">Transmembrane helix</keyword>
<feature type="transmembrane region" description="Helical" evidence="1">
    <location>
        <begin position="60"/>
        <end position="84"/>
    </location>
</feature>
<comment type="caution">
    <text evidence="2">The sequence shown here is derived from an EMBL/GenBank/DDBJ whole genome shotgun (WGS) entry which is preliminary data.</text>
</comment>
<dbReference type="RefSeq" id="WP_041154464.1">
    <property type="nucleotide sequence ID" value="NZ_CBCRVP010000021.1"/>
</dbReference>
<evidence type="ECO:0000313" key="3">
    <source>
        <dbReference type="Proteomes" id="UP000031977"/>
    </source>
</evidence>
<dbReference type="STRING" id="50718.SU60_04200"/>
<gene>
    <name evidence="2" type="ORF">SU60_04200</name>
</gene>
<feature type="transmembrane region" description="Helical" evidence="1">
    <location>
        <begin position="161"/>
        <end position="181"/>
    </location>
</feature>
<evidence type="ECO:0000313" key="2">
    <source>
        <dbReference type="EMBL" id="KIN11973.1"/>
    </source>
</evidence>
<proteinExistence type="predicted"/>
<feature type="transmembrane region" description="Helical" evidence="1">
    <location>
        <begin position="131"/>
        <end position="154"/>
    </location>
</feature>
<evidence type="ECO:0000256" key="1">
    <source>
        <dbReference type="SAM" id="Phobius"/>
    </source>
</evidence>
<feature type="transmembrane region" description="Helical" evidence="1">
    <location>
        <begin position="364"/>
        <end position="389"/>
    </location>
</feature>
<name>A0A0C3EC18_9VIBR</name>
<dbReference type="OrthoDB" id="37830at2"/>
<feature type="transmembrane region" description="Helical" evidence="1">
    <location>
        <begin position="396"/>
        <end position="415"/>
    </location>
</feature>
<keyword evidence="1" id="KW-0812">Transmembrane</keyword>
<dbReference type="GO" id="GO:0016301">
    <property type="term" value="F:kinase activity"/>
    <property type="evidence" value="ECO:0007669"/>
    <property type="project" value="UniProtKB-KW"/>
</dbReference>
<accession>A0A0C3EC18</accession>
<dbReference type="Proteomes" id="UP000031977">
    <property type="component" value="Unassembled WGS sequence"/>
</dbReference>
<keyword evidence="2" id="KW-0418">Kinase</keyword>
<sequence>MAGIGFEIRKILKKNTLLSIIEAYGLAGIISSGPWILTILAMLIIGLVTLGMSFPTEVVIQFLVIVTYLMAGSLIISGLLQLLITRYISDLVSIRQEHRILPNLLGAMLIISVLAATVGVAVLNFAGTLELTLKIVIFTTLILLSNQWLAIIMLSGMKKYYRILITMAISYSLMLGLSFSLPPSGLLGLMLIFCFCQGILTFAFLYDIIREFPAERLISFEFLNPKKAFYSLVFCGVFYNLGVWLDKFVFWFNTGTSHQVIDIFRASYIYDLPIFIAYLSVVPGMAVFMLHMETEFADACVRFYDALRKGATLTKIHSLKENMVSACQKSLYEIFKVQGMTLLLLILWAEDILALLNIDLTYLHLFYIDLVGVSLQVLFMAILNVMYYLDKRMSALWLIVLMAIGNVTLSSITIILGPVFYGYGFTITMFIVSVIGMITLDKQFEDLEYQTFMLQRP</sequence>
<dbReference type="EMBL" id="JXOK01000009">
    <property type="protein sequence ID" value="KIN11973.1"/>
    <property type="molecule type" value="Genomic_DNA"/>
</dbReference>
<keyword evidence="2" id="KW-0808">Transferase</keyword>
<keyword evidence="3" id="KW-1185">Reference proteome</keyword>
<feature type="transmembrane region" description="Helical" evidence="1">
    <location>
        <begin position="229"/>
        <end position="252"/>
    </location>
</feature>
<feature type="transmembrane region" description="Helical" evidence="1">
    <location>
        <begin position="421"/>
        <end position="440"/>
    </location>
</feature>
<feature type="transmembrane region" description="Helical" evidence="1">
    <location>
        <begin position="272"/>
        <end position="292"/>
    </location>
</feature>
<reference evidence="2 3" key="1">
    <citation type="submission" date="2015-01" db="EMBL/GenBank/DDBJ databases">
        <title>Draft genome of Vibrio mytili type strain CAIM 528.</title>
        <authorList>
            <person name="Gonzalez-Castillo A."/>
            <person name="Gomez-Gil B."/>
            <person name="Enciso-Ibarra J."/>
        </authorList>
    </citation>
    <scope>NUCLEOTIDE SEQUENCE [LARGE SCALE GENOMIC DNA]</scope>
    <source>
        <strain evidence="2 3">CAIM 528</strain>
    </source>
</reference>
<feature type="transmembrane region" description="Helical" evidence="1">
    <location>
        <begin position="104"/>
        <end position="125"/>
    </location>
</feature>